<dbReference type="Gene3D" id="3.40.50.1000">
    <property type="entry name" value="HAD superfamily/HAD-like"/>
    <property type="match status" value="1"/>
</dbReference>
<dbReference type="Gene3D" id="1.10.150.450">
    <property type="match status" value="1"/>
</dbReference>
<evidence type="ECO:0008006" key="3">
    <source>
        <dbReference type="Google" id="ProtNLM"/>
    </source>
</evidence>
<keyword evidence="2" id="KW-1185">Reference proteome</keyword>
<protein>
    <recommendedName>
        <fullName evidence="3">Pyrimidine 5'-nucleotidase</fullName>
    </recommendedName>
</protein>
<dbReference type="EMBL" id="JANPWZ010003470">
    <property type="protein sequence ID" value="KAJ3552499.1"/>
    <property type="molecule type" value="Genomic_DNA"/>
</dbReference>
<gene>
    <name evidence="1" type="ORF">NPX13_g11096</name>
</gene>
<dbReference type="SUPFAM" id="SSF56784">
    <property type="entry name" value="HAD-like"/>
    <property type="match status" value="1"/>
</dbReference>
<name>A0A9W8N3G6_9PEZI</name>
<dbReference type="PANTHER" id="PTHR47438">
    <property type="entry name" value="PHOSPHATE METABOLISM PROTEIN 8-RELATED"/>
    <property type="match status" value="1"/>
</dbReference>
<dbReference type="Proteomes" id="UP001148614">
    <property type="component" value="Unassembled WGS sequence"/>
</dbReference>
<dbReference type="GO" id="GO:0008252">
    <property type="term" value="F:nucleotidase activity"/>
    <property type="evidence" value="ECO:0007669"/>
    <property type="project" value="TreeGrafter"/>
</dbReference>
<dbReference type="GO" id="GO:0009166">
    <property type="term" value="P:nucleotide catabolic process"/>
    <property type="evidence" value="ECO:0007669"/>
    <property type="project" value="TreeGrafter"/>
</dbReference>
<accession>A0A9W8N3G6</accession>
<evidence type="ECO:0000313" key="1">
    <source>
        <dbReference type="EMBL" id="KAJ3552499.1"/>
    </source>
</evidence>
<organism evidence="1 2">
    <name type="scientific">Xylaria arbuscula</name>
    <dbReference type="NCBI Taxonomy" id="114810"/>
    <lineage>
        <taxon>Eukaryota</taxon>
        <taxon>Fungi</taxon>
        <taxon>Dikarya</taxon>
        <taxon>Ascomycota</taxon>
        <taxon>Pezizomycotina</taxon>
        <taxon>Sordariomycetes</taxon>
        <taxon>Xylariomycetidae</taxon>
        <taxon>Xylariales</taxon>
        <taxon>Xylariaceae</taxon>
        <taxon>Xylaria</taxon>
    </lineage>
</organism>
<dbReference type="InterPro" id="IPR006439">
    <property type="entry name" value="HAD-SF_hydro_IA"/>
</dbReference>
<proteinExistence type="predicted"/>
<dbReference type="SFLD" id="SFLDG01129">
    <property type="entry name" value="C1.5:_HAD__Beta-PGM__Phosphata"/>
    <property type="match status" value="1"/>
</dbReference>
<dbReference type="FunFam" id="1.10.150.450:FF:000001">
    <property type="entry name" value="SDT1p Pyrimidine nucleotidase"/>
    <property type="match status" value="1"/>
</dbReference>
<dbReference type="InterPro" id="IPR052791">
    <property type="entry name" value="SSM1_domain"/>
</dbReference>
<dbReference type="GO" id="GO:0006206">
    <property type="term" value="P:pyrimidine nucleobase metabolic process"/>
    <property type="evidence" value="ECO:0007669"/>
    <property type="project" value="TreeGrafter"/>
</dbReference>
<dbReference type="VEuPathDB" id="FungiDB:F4678DRAFT_82868"/>
<dbReference type="InterPro" id="IPR010237">
    <property type="entry name" value="Pyr-5-nucltdase"/>
</dbReference>
<dbReference type="AlphaFoldDB" id="A0A9W8N3G6"/>
<dbReference type="InterPro" id="IPR023214">
    <property type="entry name" value="HAD_sf"/>
</dbReference>
<dbReference type="InterPro" id="IPR036412">
    <property type="entry name" value="HAD-like_sf"/>
</dbReference>
<sequence>MGSQATEGDARPVLFFDIDNCLYPRSSKVHDMMAKLIDEYFSKHLGLSEAEAVRLHEEYYKNYGLAIEGLVRFHQIDPLEYNAKVDDALPLEGIIKPNPQLRKMLEDIDKSKVKLWLLTNAYVNHAKRVVRLLGIEDLFEGLTYCNYSEVPFLCKPHPDMYAKAMQDAGIERPEECYFVGTHSKPHQVYIEVNSNSHMTDDSYQNCVASQKLGWTTAHLVEEGVQAPSAPASKYQIEHLEELRTIYSQFFKSST</sequence>
<dbReference type="NCBIfam" id="TIGR01993">
    <property type="entry name" value="Pyr-5-nucltdase"/>
    <property type="match status" value="1"/>
</dbReference>
<reference evidence="1" key="1">
    <citation type="submission" date="2022-07" db="EMBL/GenBank/DDBJ databases">
        <title>Genome Sequence of Xylaria arbuscula.</title>
        <authorList>
            <person name="Buettner E."/>
        </authorList>
    </citation>
    <scope>NUCLEOTIDE SEQUENCE</scope>
    <source>
        <strain evidence="1">VT107</strain>
    </source>
</reference>
<dbReference type="PANTHER" id="PTHR47438:SF1">
    <property type="entry name" value="PHOSPHATE METABOLISM PROTEIN 8-RELATED"/>
    <property type="match status" value="1"/>
</dbReference>
<evidence type="ECO:0000313" key="2">
    <source>
        <dbReference type="Proteomes" id="UP001148614"/>
    </source>
</evidence>
<dbReference type="Pfam" id="PF00702">
    <property type="entry name" value="Hydrolase"/>
    <property type="match status" value="1"/>
</dbReference>
<comment type="caution">
    <text evidence="1">The sequence shown here is derived from an EMBL/GenBank/DDBJ whole genome shotgun (WGS) entry which is preliminary data.</text>
</comment>
<dbReference type="NCBIfam" id="TIGR01509">
    <property type="entry name" value="HAD-SF-IA-v3"/>
    <property type="match status" value="1"/>
</dbReference>
<dbReference type="SFLD" id="SFLDS00003">
    <property type="entry name" value="Haloacid_Dehalogenase"/>
    <property type="match status" value="1"/>
</dbReference>